<evidence type="ECO:0000256" key="3">
    <source>
        <dbReference type="SAM" id="MobiDB-lite"/>
    </source>
</evidence>
<dbReference type="SMART" id="SM00147">
    <property type="entry name" value="RasGEF"/>
    <property type="match status" value="1"/>
</dbReference>
<dbReference type="SUPFAM" id="SSF48366">
    <property type="entry name" value="Ras GEF"/>
    <property type="match status" value="1"/>
</dbReference>
<dbReference type="GO" id="GO:0007265">
    <property type="term" value="P:Ras protein signal transduction"/>
    <property type="evidence" value="ECO:0007669"/>
    <property type="project" value="TreeGrafter"/>
</dbReference>
<evidence type="ECO:0000256" key="2">
    <source>
        <dbReference type="PROSITE-ProRule" id="PRU00168"/>
    </source>
</evidence>
<dbReference type="InterPro" id="IPR023578">
    <property type="entry name" value="Ras_GEF_dom_sf"/>
</dbReference>
<feature type="compositionally biased region" description="Basic residues" evidence="3">
    <location>
        <begin position="521"/>
        <end position="531"/>
    </location>
</feature>
<evidence type="ECO:0000259" key="5">
    <source>
        <dbReference type="PROSITE" id="PS50042"/>
    </source>
</evidence>
<protein>
    <recommendedName>
        <fullName evidence="7">Cyclic nucleotide-binding domain-containing protein</fullName>
    </recommendedName>
</protein>
<dbReference type="GO" id="GO:0005886">
    <property type="term" value="C:plasma membrane"/>
    <property type="evidence" value="ECO:0007669"/>
    <property type="project" value="TreeGrafter"/>
</dbReference>
<dbReference type="Gene3D" id="1.10.840.10">
    <property type="entry name" value="Ras guanine-nucleotide exchange factors catalytic domain"/>
    <property type="match status" value="1"/>
</dbReference>
<dbReference type="PROSITE" id="PS50042">
    <property type="entry name" value="CNMP_BINDING_3"/>
    <property type="match status" value="1"/>
</dbReference>
<evidence type="ECO:0000259" key="4">
    <source>
        <dbReference type="PROSITE" id="PS50009"/>
    </source>
</evidence>
<dbReference type="Pfam" id="PF00617">
    <property type="entry name" value="RasGEF"/>
    <property type="match status" value="1"/>
</dbReference>
<accession>A0A6B2L195</accession>
<dbReference type="CDD" id="cd00038">
    <property type="entry name" value="CAP_ED"/>
    <property type="match status" value="1"/>
</dbReference>
<reference evidence="6" key="1">
    <citation type="journal article" date="2020" name="J. Eukaryot. Microbiol.">
        <title>De novo Sequencing, Assembly and Annotation of the Transcriptome for the Free-Living Testate Amoeba Arcella intermedia.</title>
        <authorList>
            <person name="Ribeiro G.M."/>
            <person name="Porfirio-Sousa A.L."/>
            <person name="Maurer-Alcala X.X."/>
            <person name="Katz L.A."/>
            <person name="Lahr D.J.G."/>
        </authorList>
    </citation>
    <scope>NUCLEOTIDE SEQUENCE</scope>
</reference>
<dbReference type="Pfam" id="PF00027">
    <property type="entry name" value="cNMP_binding"/>
    <property type="match status" value="1"/>
</dbReference>
<dbReference type="PROSITE" id="PS50009">
    <property type="entry name" value="RASGEF_CAT"/>
    <property type="match status" value="1"/>
</dbReference>
<dbReference type="InterPro" id="IPR018490">
    <property type="entry name" value="cNMP-bd_dom_sf"/>
</dbReference>
<evidence type="ECO:0000256" key="1">
    <source>
        <dbReference type="ARBA" id="ARBA00022658"/>
    </source>
</evidence>
<dbReference type="AlphaFoldDB" id="A0A6B2L195"/>
<evidence type="ECO:0000313" key="6">
    <source>
        <dbReference type="EMBL" id="NDV30783.1"/>
    </source>
</evidence>
<dbReference type="PANTHER" id="PTHR23113">
    <property type="entry name" value="GUANINE NUCLEOTIDE EXCHANGE FACTOR"/>
    <property type="match status" value="1"/>
</dbReference>
<dbReference type="SUPFAM" id="SSF51206">
    <property type="entry name" value="cAMP-binding domain-like"/>
    <property type="match status" value="1"/>
</dbReference>
<dbReference type="InterPro" id="IPR036964">
    <property type="entry name" value="RASGEF_cat_dom_sf"/>
</dbReference>
<proteinExistence type="predicted"/>
<dbReference type="EMBL" id="GIBP01001814">
    <property type="protein sequence ID" value="NDV30783.1"/>
    <property type="molecule type" value="Transcribed_RNA"/>
</dbReference>
<sequence length="531" mass="61047">MTLIDEQLLLKVRIAEFLDLSWIKSDSKLQSPNVKHFMQHTGRITSWVITEILKKNGTGICDIIVKFIQIAKSLFELKNFNGLCSVLSGLHHACITLLNSPWGKIPSKDKKTLEELSRNIGFFTNFESYAQLISDLPSSTSCIPIIDVVCSSLSQLDSIYRDEKDSDKINWEKHQSFAKHIWSVKRFIRSRYILHPIKEIQQYLLDADIWEGKPLADVAKLRESSFRKMEKVKDKFEEKEMTEKDWELLSPGSERIIEQRGLAILGKSSNQYLCVLIEGELLYYKQDFPLRTFKGMQILPVLCDDEKLEPTNDATIVKYKRSFIAEKCLADPALAGKLYYSTARQFSSTLNEKSAILNTLNSDKVIPVKMDDELWEQISKGMRSITYKKGDLIIIAGDENPRRIYILLKGSCRIEKETEGRKQKVTTDILQAQFQLFGEICFFLGGPNETVIADENNTSIGIIEAYYLTVLFETFPPLAGRFYYYMSTVIAQRRTHKEASYLKLKQKSKKKTTTEKSKDKGTKKKKKDPKI</sequence>
<dbReference type="PANTHER" id="PTHR23113:SF99">
    <property type="entry name" value="RASGEF DOMAIN-CONTAINING PROTEIN"/>
    <property type="match status" value="1"/>
</dbReference>
<feature type="region of interest" description="Disordered" evidence="3">
    <location>
        <begin position="501"/>
        <end position="531"/>
    </location>
</feature>
<feature type="domain" description="Cyclic nucleotide-binding" evidence="5">
    <location>
        <begin position="366"/>
        <end position="452"/>
    </location>
</feature>
<dbReference type="InterPro" id="IPR000595">
    <property type="entry name" value="cNMP-bd_dom"/>
</dbReference>
<dbReference type="GO" id="GO:0005085">
    <property type="term" value="F:guanyl-nucleotide exchange factor activity"/>
    <property type="evidence" value="ECO:0007669"/>
    <property type="project" value="UniProtKB-KW"/>
</dbReference>
<name>A0A6B2L195_9EUKA</name>
<keyword evidence="1 2" id="KW-0344">Guanine-nucleotide releasing factor</keyword>
<dbReference type="InterPro" id="IPR014710">
    <property type="entry name" value="RmlC-like_jellyroll"/>
</dbReference>
<organism evidence="6">
    <name type="scientific">Arcella intermedia</name>
    <dbReference type="NCBI Taxonomy" id="1963864"/>
    <lineage>
        <taxon>Eukaryota</taxon>
        <taxon>Amoebozoa</taxon>
        <taxon>Tubulinea</taxon>
        <taxon>Elardia</taxon>
        <taxon>Arcellinida</taxon>
        <taxon>Sphaerothecina</taxon>
        <taxon>Arcellidae</taxon>
        <taxon>Arcella</taxon>
    </lineage>
</organism>
<dbReference type="Gene3D" id="2.60.120.10">
    <property type="entry name" value="Jelly Rolls"/>
    <property type="match status" value="1"/>
</dbReference>
<dbReference type="InterPro" id="IPR008937">
    <property type="entry name" value="Ras-like_GEF"/>
</dbReference>
<dbReference type="InterPro" id="IPR001895">
    <property type="entry name" value="RASGEF_cat_dom"/>
</dbReference>
<feature type="domain" description="Ras-GEF" evidence="4">
    <location>
        <begin position="1"/>
        <end position="225"/>
    </location>
</feature>
<evidence type="ECO:0008006" key="7">
    <source>
        <dbReference type="Google" id="ProtNLM"/>
    </source>
</evidence>